<evidence type="ECO:0008006" key="3">
    <source>
        <dbReference type="Google" id="ProtNLM"/>
    </source>
</evidence>
<sequence length="147" mass="17469">MNKNKGIHDRYRNIIFITLPFVLFFLFSCASFDKEFYERVTNIKFPKAIKIIETYDNGEFYTCSSFKIDSFALRKFISDYKFEPLKRIYPSQFLGVHSLKKELPDFNNFDNKFFVTGTKGKNSWIYIIDLNKCILWAEVQYPDMAGN</sequence>
<name>A0A9E2SCE8_9BACT</name>
<dbReference type="RefSeq" id="WP_217794975.1">
    <property type="nucleotide sequence ID" value="NZ_JAHSPG010000018.1"/>
</dbReference>
<proteinExistence type="predicted"/>
<reference evidence="1" key="1">
    <citation type="submission" date="2021-06" db="EMBL/GenBank/DDBJ databases">
        <authorList>
            <person name="Huq M.A."/>
        </authorList>
    </citation>
    <scope>NUCLEOTIDE SEQUENCE</scope>
    <source>
        <strain evidence="1">MAH-26</strain>
    </source>
</reference>
<evidence type="ECO:0000313" key="1">
    <source>
        <dbReference type="EMBL" id="MBV4360518.1"/>
    </source>
</evidence>
<dbReference type="EMBL" id="JAHSPG010000018">
    <property type="protein sequence ID" value="MBV4360518.1"/>
    <property type="molecule type" value="Genomic_DNA"/>
</dbReference>
<organism evidence="1 2">
    <name type="scientific">Pinibacter aurantiacus</name>
    <dbReference type="NCBI Taxonomy" id="2851599"/>
    <lineage>
        <taxon>Bacteria</taxon>
        <taxon>Pseudomonadati</taxon>
        <taxon>Bacteroidota</taxon>
        <taxon>Chitinophagia</taxon>
        <taxon>Chitinophagales</taxon>
        <taxon>Chitinophagaceae</taxon>
        <taxon>Pinibacter</taxon>
    </lineage>
</organism>
<keyword evidence="2" id="KW-1185">Reference proteome</keyword>
<comment type="caution">
    <text evidence="1">The sequence shown here is derived from an EMBL/GenBank/DDBJ whole genome shotgun (WGS) entry which is preliminary data.</text>
</comment>
<dbReference type="PROSITE" id="PS51257">
    <property type="entry name" value="PROKAR_LIPOPROTEIN"/>
    <property type="match status" value="1"/>
</dbReference>
<dbReference type="AlphaFoldDB" id="A0A9E2SCE8"/>
<gene>
    <name evidence="1" type="ORF">KTO63_25365</name>
</gene>
<accession>A0A9E2SCE8</accession>
<protein>
    <recommendedName>
        <fullName evidence="3">Lipoprotein</fullName>
    </recommendedName>
</protein>
<dbReference type="Proteomes" id="UP000812270">
    <property type="component" value="Unassembled WGS sequence"/>
</dbReference>
<evidence type="ECO:0000313" key="2">
    <source>
        <dbReference type="Proteomes" id="UP000812270"/>
    </source>
</evidence>